<proteinExistence type="predicted"/>
<reference evidence="1" key="1">
    <citation type="submission" date="2022-11" db="EMBL/GenBank/DDBJ databases">
        <title>Chromosome-level genome of Pogonophryne albipinna.</title>
        <authorList>
            <person name="Jo E."/>
        </authorList>
    </citation>
    <scope>NUCLEOTIDE SEQUENCE</scope>
    <source>
        <strain evidence="1">SGF0006</strain>
        <tissue evidence="1">Muscle</tissue>
    </source>
</reference>
<keyword evidence="2" id="KW-1185">Reference proteome</keyword>
<evidence type="ECO:0000313" key="1">
    <source>
        <dbReference type="EMBL" id="KAJ4945995.1"/>
    </source>
</evidence>
<protein>
    <recommendedName>
        <fullName evidence="3">DUF4371 domain-containing protein</fullName>
    </recommendedName>
</protein>
<dbReference type="InterPro" id="IPR055298">
    <property type="entry name" value="AtLOH3-like"/>
</dbReference>
<feature type="non-terminal residue" evidence="1">
    <location>
        <position position="1"/>
    </location>
</feature>
<dbReference type="SUPFAM" id="SSF53098">
    <property type="entry name" value="Ribonuclease H-like"/>
    <property type="match status" value="1"/>
</dbReference>
<evidence type="ECO:0000313" key="2">
    <source>
        <dbReference type="Proteomes" id="UP001219934"/>
    </source>
</evidence>
<dbReference type="Proteomes" id="UP001219934">
    <property type="component" value="Unassembled WGS sequence"/>
</dbReference>
<name>A0AAD6FT22_9TELE</name>
<dbReference type="AlphaFoldDB" id="A0AAD6FT22"/>
<dbReference type="InterPro" id="IPR012337">
    <property type="entry name" value="RNaseH-like_sf"/>
</dbReference>
<dbReference type="PANTHER" id="PTHR11697">
    <property type="entry name" value="GENERAL TRANSCRIPTION FACTOR 2-RELATED ZINC FINGER PROTEIN"/>
    <property type="match status" value="1"/>
</dbReference>
<organism evidence="1 2">
    <name type="scientific">Pogonophryne albipinna</name>
    <dbReference type="NCBI Taxonomy" id="1090488"/>
    <lineage>
        <taxon>Eukaryota</taxon>
        <taxon>Metazoa</taxon>
        <taxon>Chordata</taxon>
        <taxon>Craniata</taxon>
        <taxon>Vertebrata</taxon>
        <taxon>Euteleostomi</taxon>
        <taxon>Actinopterygii</taxon>
        <taxon>Neopterygii</taxon>
        <taxon>Teleostei</taxon>
        <taxon>Neoteleostei</taxon>
        <taxon>Acanthomorphata</taxon>
        <taxon>Eupercaria</taxon>
        <taxon>Perciformes</taxon>
        <taxon>Notothenioidei</taxon>
        <taxon>Pogonophryne</taxon>
    </lineage>
</organism>
<comment type="caution">
    <text evidence="1">The sequence shown here is derived from an EMBL/GenBank/DDBJ whole genome shotgun (WGS) entry which is preliminary data.</text>
</comment>
<dbReference type="EMBL" id="JAPTMU010000003">
    <property type="protein sequence ID" value="KAJ4945995.1"/>
    <property type="molecule type" value="Genomic_DNA"/>
</dbReference>
<gene>
    <name evidence="1" type="ORF">JOQ06_023673</name>
</gene>
<accession>A0AAD6FT22</accession>
<sequence length="337" mass="38432">AGLTTDKILSQCYDGASVMSGKRGGVQKILQEKVEREVPYVHCFNHQLHLVVIHAMSSENTLQVFFDVCDMLYRFLKKPTVSAVYTGQRLKRLLDQRWTGHLGTVSVIVNSYDAVEQFLAEIDSSGLPTQLRVEAAGLLKAVQEPHFKFTAVMVHKILALLDPPNKVLQDKKTDLYTGVKVVKSALDCVEHLRSDSEFQAIWAQCSTGSSADASEPAAHPPMKRVCQVPTHLKQYVVESNIGQQDIGSETECKRLFFSTLDSVIGEMNRRFLNETASWSRRFVPLTQKILTSWMCRRKACMIQLACEADLTKQFREKDWKERLFRKFNKQTRRLQLY</sequence>
<dbReference type="PANTHER" id="PTHR11697:SF230">
    <property type="entry name" value="ZINC FINGER, MYM DOMAIN CONTAINING 1"/>
    <property type="match status" value="1"/>
</dbReference>
<evidence type="ECO:0008006" key="3">
    <source>
        <dbReference type="Google" id="ProtNLM"/>
    </source>
</evidence>